<dbReference type="Pfam" id="PF12146">
    <property type="entry name" value="Hydrolase_4"/>
    <property type="match status" value="1"/>
</dbReference>
<evidence type="ECO:0000313" key="2">
    <source>
        <dbReference type="EMBL" id="MQR01466.1"/>
    </source>
</evidence>
<dbReference type="OrthoDB" id="9785076at2"/>
<feature type="domain" description="Serine aminopeptidase S33" evidence="1">
    <location>
        <begin position="44"/>
        <end position="144"/>
    </location>
</feature>
<dbReference type="Proteomes" id="UP000451565">
    <property type="component" value="Unassembled WGS sequence"/>
</dbReference>
<accession>A0A843YY53</accession>
<gene>
    <name evidence="2" type="ORF">GEV47_12355</name>
</gene>
<evidence type="ECO:0000313" key="3">
    <source>
        <dbReference type="Proteomes" id="UP000451565"/>
    </source>
</evidence>
<protein>
    <submittedName>
        <fullName evidence="2">Alpha/beta fold hydrolase</fullName>
    </submittedName>
</protein>
<dbReference type="InterPro" id="IPR022742">
    <property type="entry name" value="Hydrolase_4"/>
</dbReference>
<comment type="caution">
    <text evidence="2">The sequence shown here is derived from an EMBL/GenBank/DDBJ whole genome shotgun (WGS) entry which is preliminary data.</text>
</comment>
<evidence type="ECO:0000259" key="1">
    <source>
        <dbReference type="Pfam" id="PF12146"/>
    </source>
</evidence>
<dbReference type="RefSeq" id="WP_153235095.1">
    <property type="nucleotide sequence ID" value="NZ_WINI01000007.1"/>
</dbReference>
<reference evidence="2 3" key="1">
    <citation type="submission" date="2019-10" db="EMBL/GenBank/DDBJ databases">
        <title>Glaciimonas soli sp. nov., a psychrophilic bacterium isolated from the forest soil of a high elevation mountain in Taiwan.</title>
        <authorList>
            <person name="Wang L.-T."/>
            <person name="Shieh W.Y."/>
        </authorList>
    </citation>
    <scope>NUCLEOTIDE SEQUENCE [LARGE SCALE GENOMIC DNA]</scope>
    <source>
        <strain evidence="2 3">GS1</strain>
    </source>
</reference>
<dbReference type="EMBL" id="WINI01000007">
    <property type="protein sequence ID" value="MQR01466.1"/>
    <property type="molecule type" value="Genomic_DNA"/>
</dbReference>
<sequence length="315" mass="34941">MPIESHIHISATDDYPLGASLYFPDGVAAPQTVAIINCATGVKAAYYSRYASFLATHGYLAITYDYRGIGTSRPASLRKLKATKFDWGSKDFEGIMRWIDKNFPDAKIVVIGHSIGGVVPGFSASNGRIARMLTVGAQFAYWQDYAESVRYKMLLKWHVLMPLATALVGYFPGRQMGWLEDLPAGVAYEWAFRRATLSTGSAGRFSYAANNVAKYGGNGDSTRYFSQLQCPLLAYSIADDDFGTVAAVLRLLRYYRRSNRTLVVVAPEELGLSKIGHFAFFHDRFSQNLWLESLTWLDTGAVPRSVTEFLPTESA</sequence>
<dbReference type="GO" id="GO:0016787">
    <property type="term" value="F:hydrolase activity"/>
    <property type="evidence" value="ECO:0007669"/>
    <property type="project" value="UniProtKB-KW"/>
</dbReference>
<keyword evidence="3" id="KW-1185">Reference proteome</keyword>
<dbReference type="Gene3D" id="3.40.50.1820">
    <property type="entry name" value="alpha/beta hydrolase"/>
    <property type="match status" value="1"/>
</dbReference>
<name>A0A843YY53_9BURK</name>
<dbReference type="SUPFAM" id="SSF53474">
    <property type="entry name" value="alpha/beta-Hydrolases"/>
    <property type="match status" value="1"/>
</dbReference>
<dbReference type="InterPro" id="IPR017208">
    <property type="entry name" value="UCP037442_abhydr"/>
</dbReference>
<proteinExistence type="predicted"/>
<keyword evidence="2" id="KW-0378">Hydrolase</keyword>
<dbReference type="PIRSF" id="PIRSF037442">
    <property type="entry name" value="UCP037442_abhydr"/>
    <property type="match status" value="1"/>
</dbReference>
<dbReference type="InterPro" id="IPR029058">
    <property type="entry name" value="AB_hydrolase_fold"/>
</dbReference>
<organism evidence="2 3">
    <name type="scientific">Glaciimonas soli</name>
    <dbReference type="NCBI Taxonomy" id="2590999"/>
    <lineage>
        <taxon>Bacteria</taxon>
        <taxon>Pseudomonadati</taxon>
        <taxon>Pseudomonadota</taxon>
        <taxon>Betaproteobacteria</taxon>
        <taxon>Burkholderiales</taxon>
        <taxon>Oxalobacteraceae</taxon>
        <taxon>Glaciimonas</taxon>
    </lineage>
</organism>
<dbReference type="AlphaFoldDB" id="A0A843YY53"/>